<name>A0A511MMY2_9NOCA</name>
<dbReference type="InterPro" id="IPR005564">
    <property type="entry name" value="Major_capsid_GpE"/>
</dbReference>
<evidence type="ECO:0008006" key="3">
    <source>
        <dbReference type="Google" id="ProtNLM"/>
    </source>
</evidence>
<sequence length="346" mass="36918">MLWTDIVTPAELTGYARAAVEDYEAKKGSLARWLPNRFVADIVARFIIGQSGLLPAAEYRGYDAETPTGGLPGGERVTVELPPLGQKIRVSEYDQLRRRGKDAPEAVKNIIERAAAVNARAISDRLEVARGQALETGALSIDENGFRQTGSWSRNPSHTVTVGTLWSDAANAKPLDDMLAWKELAIADTGEAPGAFLMSTKASIALTRTAEMRSLSATLAGTPSRVTLDSVQAVLAAHSLPPIHLYDRQIKVGAVQKKVLTDSKVFALPAPVDPDDWEGTDLGATFLGLTLESEEADYGLSAEEQPGIVVGAWKTRDPIAVWTHSAAIGLPVLANSDLSIVASVLA</sequence>
<dbReference type="Gene3D" id="3.90.1690.10">
    <property type="entry name" value="phage-related protein like domain"/>
    <property type="match status" value="1"/>
</dbReference>
<dbReference type="InterPro" id="IPR053738">
    <property type="entry name" value="Lambda_capsid_assembly"/>
</dbReference>
<dbReference type="EMBL" id="BJXA01000060">
    <property type="protein sequence ID" value="GEM41972.1"/>
    <property type="molecule type" value="Genomic_DNA"/>
</dbReference>
<proteinExistence type="predicted"/>
<reference evidence="1 2" key="1">
    <citation type="submission" date="2019-07" db="EMBL/GenBank/DDBJ databases">
        <title>Whole genome shotgun sequence of Nocardia ninae NBRC 108245.</title>
        <authorList>
            <person name="Hosoyama A."/>
            <person name="Uohara A."/>
            <person name="Ohji S."/>
            <person name="Ichikawa N."/>
        </authorList>
    </citation>
    <scope>NUCLEOTIDE SEQUENCE [LARGE SCALE GENOMIC DNA]</scope>
    <source>
        <strain evidence="1 2">NBRC 108245</strain>
    </source>
</reference>
<keyword evidence="2" id="KW-1185">Reference proteome</keyword>
<dbReference type="RefSeq" id="WP_147139255.1">
    <property type="nucleotide sequence ID" value="NZ_BJXA01000060.1"/>
</dbReference>
<evidence type="ECO:0000313" key="1">
    <source>
        <dbReference type="EMBL" id="GEM41972.1"/>
    </source>
</evidence>
<comment type="caution">
    <text evidence="1">The sequence shown here is derived from an EMBL/GenBank/DDBJ whole genome shotgun (WGS) entry which is preliminary data.</text>
</comment>
<protein>
    <recommendedName>
        <fullName evidence="3">Major capsid protein E</fullName>
    </recommendedName>
</protein>
<dbReference type="OrthoDB" id="3196427at2"/>
<gene>
    <name evidence="1" type="ORF">NN4_64910</name>
</gene>
<dbReference type="AlphaFoldDB" id="A0A511MMY2"/>
<organism evidence="1 2">
    <name type="scientific">Nocardia ninae NBRC 108245</name>
    <dbReference type="NCBI Taxonomy" id="1210091"/>
    <lineage>
        <taxon>Bacteria</taxon>
        <taxon>Bacillati</taxon>
        <taxon>Actinomycetota</taxon>
        <taxon>Actinomycetes</taxon>
        <taxon>Mycobacteriales</taxon>
        <taxon>Nocardiaceae</taxon>
        <taxon>Nocardia</taxon>
    </lineage>
</organism>
<evidence type="ECO:0000313" key="2">
    <source>
        <dbReference type="Proteomes" id="UP000321424"/>
    </source>
</evidence>
<dbReference type="Proteomes" id="UP000321424">
    <property type="component" value="Unassembled WGS sequence"/>
</dbReference>
<dbReference type="Pfam" id="PF03864">
    <property type="entry name" value="Phage_cap_E"/>
    <property type="match status" value="1"/>
</dbReference>
<accession>A0A511MMY2</accession>